<reference evidence="2 3" key="1">
    <citation type="journal article" date="2015" name="Nature">
        <title>rRNA introns, odd ribosomes, and small enigmatic genomes across a large radiation of phyla.</title>
        <authorList>
            <person name="Brown C.T."/>
            <person name="Hug L.A."/>
            <person name="Thomas B.C."/>
            <person name="Sharon I."/>
            <person name="Castelle C.J."/>
            <person name="Singh A."/>
            <person name="Wilkins M.J."/>
            <person name="Williams K.H."/>
            <person name="Banfield J.F."/>
        </authorList>
    </citation>
    <scope>NUCLEOTIDE SEQUENCE [LARGE SCALE GENOMIC DNA]</scope>
</reference>
<name>A0A0G0UFL6_9BACT</name>
<dbReference type="EMBL" id="LCAG01000003">
    <property type="protein sequence ID" value="KKR87678.1"/>
    <property type="molecule type" value="Genomic_DNA"/>
</dbReference>
<feature type="transmembrane region" description="Helical" evidence="1">
    <location>
        <begin position="43"/>
        <end position="65"/>
    </location>
</feature>
<evidence type="ECO:0000313" key="3">
    <source>
        <dbReference type="Proteomes" id="UP000034854"/>
    </source>
</evidence>
<evidence type="ECO:0000256" key="1">
    <source>
        <dbReference type="SAM" id="Phobius"/>
    </source>
</evidence>
<dbReference type="Proteomes" id="UP000034854">
    <property type="component" value="Unassembled WGS sequence"/>
</dbReference>
<sequence>MTRKIIKWLLNIILGGIFGFLSSFIISGILTKNLASDERILRQFGYFLFSLPITLLIGVFVGNKIFSRLFGEKQTNLINQIVFVLLSGVLLLAIFVFIWTQTNLL</sequence>
<keyword evidence="1" id="KW-0472">Membrane</keyword>
<proteinExistence type="predicted"/>
<organism evidence="2 3">
    <name type="scientific">Candidatus Curtissbacteria bacterium GW2011_GWA1_41_11</name>
    <dbReference type="NCBI Taxonomy" id="1618409"/>
    <lineage>
        <taxon>Bacteria</taxon>
        <taxon>Candidatus Curtissiibacteriota</taxon>
    </lineage>
</organism>
<protein>
    <submittedName>
        <fullName evidence="2">Uncharacterized protein</fullName>
    </submittedName>
</protein>
<evidence type="ECO:0000313" key="2">
    <source>
        <dbReference type="EMBL" id="KKR87678.1"/>
    </source>
</evidence>
<comment type="caution">
    <text evidence="2">The sequence shown here is derived from an EMBL/GenBank/DDBJ whole genome shotgun (WGS) entry which is preliminary data.</text>
</comment>
<keyword evidence="1" id="KW-1133">Transmembrane helix</keyword>
<keyword evidence="1" id="KW-0812">Transmembrane</keyword>
<feature type="transmembrane region" description="Helical" evidence="1">
    <location>
        <begin position="77"/>
        <end position="99"/>
    </location>
</feature>
<feature type="transmembrane region" description="Helical" evidence="1">
    <location>
        <begin position="12"/>
        <end position="31"/>
    </location>
</feature>
<gene>
    <name evidence="2" type="ORF">UU34_C0003G0020</name>
</gene>
<accession>A0A0G0UFL6</accession>
<dbReference type="AlphaFoldDB" id="A0A0G0UFL6"/>